<keyword evidence="4" id="KW-1185">Reference proteome</keyword>
<evidence type="ECO:0000313" key="3">
    <source>
        <dbReference type="EMBL" id="TVU30797.1"/>
    </source>
</evidence>
<organism evidence="3 4">
    <name type="scientific">Eragrostis curvula</name>
    <name type="common">weeping love grass</name>
    <dbReference type="NCBI Taxonomy" id="38414"/>
    <lineage>
        <taxon>Eukaryota</taxon>
        <taxon>Viridiplantae</taxon>
        <taxon>Streptophyta</taxon>
        <taxon>Embryophyta</taxon>
        <taxon>Tracheophyta</taxon>
        <taxon>Spermatophyta</taxon>
        <taxon>Magnoliopsida</taxon>
        <taxon>Liliopsida</taxon>
        <taxon>Poales</taxon>
        <taxon>Poaceae</taxon>
        <taxon>PACMAD clade</taxon>
        <taxon>Chloridoideae</taxon>
        <taxon>Eragrostideae</taxon>
        <taxon>Eragrostidinae</taxon>
        <taxon>Eragrostis</taxon>
    </lineage>
</organism>
<sequence>MEDPDTVVEYDFPPFLRQFKSGRVELYDSGADPAGTGVSSRDVVINPSTSLWARLFLPAGDDGVMRVRLPVVVYYHGGAFVVGSAAWRTTHVYLNRLAADANYRLAPEHPLPAAFDDSWEALEWVASHAAAGGDREDPWLAEHADLCRVFLGGASAGATIAHNMAARAGNGAGDAAHRLPRVDSTSAGSRRTGRRPPRSGGTGARARRGGTTRCATPSQRKAARVACGRVLVCVAGEDALRDRGVWYAEGLRASDYPGEVALHESAGVGHVFHYAHPDCDQARAMHARVLEFLRHQA</sequence>
<feature type="region of interest" description="Disordered" evidence="1">
    <location>
        <begin position="171"/>
        <end position="216"/>
    </location>
</feature>
<dbReference type="InterPro" id="IPR013094">
    <property type="entry name" value="AB_hydrolase_3"/>
</dbReference>
<dbReference type="SUPFAM" id="SSF53474">
    <property type="entry name" value="alpha/beta-Hydrolases"/>
    <property type="match status" value="1"/>
</dbReference>
<feature type="domain" description="Alpha/beta hydrolase fold-3" evidence="2">
    <location>
        <begin position="225"/>
        <end position="273"/>
    </location>
</feature>
<dbReference type="AlphaFoldDB" id="A0A5J9V5T4"/>
<accession>A0A5J9V5T4</accession>
<dbReference type="GO" id="GO:0016787">
    <property type="term" value="F:hydrolase activity"/>
    <property type="evidence" value="ECO:0007669"/>
    <property type="project" value="InterPro"/>
</dbReference>
<dbReference type="PANTHER" id="PTHR23024">
    <property type="entry name" value="ARYLACETAMIDE DEACETYLASE"/>
    <property type="match status" value="1"/>
</dbReference>
<evidence type="ECO:0000259" key="2">
    <source>
        <dbReference type="Pfam" id="PF07859"/>
    </source>
</evidence>
<dbReference type="EMBL" id="RWGY01000011">
    <property type="protein sequence ID" value="TVU30797.1"/>
    <property type="molecule type" value="Genomic_DNA"/>
</dbReference>
<gene>
    <name evidence="3" type="ORF">EJB05_22440</name>
</gene>
<dbReference type="Gramene" id="TVU30797">
    <property type="protein sequence ID" value="TVU30797"/>
    <property type="gene ID" value="EJB05_22440"/>
</dbReference>
<dbReference type="Gene3D" id="3.40.50.1820">
    <property type="entry name" value="alpha/beta hydrolase"/>
    <property type="match status" value="1"/>
</dbReference>
<dbReference type="OrthoDB" id="408631at2759"/>
<dbReference type="InterPro" id="IPR050466">
    <property type="entry name" value="Carboxylest/Gibb_receptor"/>
</dbReference>
<comment type="caution">
    <text evidence="3">The sequence shown here is derived from an EMBL/GenBank/DDBJ whole genome shotgun (WGS) entry which is preliminary data.</text>
</comment>
<dbReference type="InterPro" id="IPR029058">
    <property type="entry name" value="AB_hydrolase_fold"/>
</dbReference>
<dbReference type="Pfam" id="PF07859">
    <property type="entry name" value="Abhydrolase_3"/>
    <property type="match status" value="2"/>
</dbReference>
<reference evidence="3 4" key="1">
    <citation type="journal article" date="2019" name="Sci. Rep.">
        <title>A high-quality genome of Eragrostis curvula grass provides insights into Poaceae evolution and supports new strategies to enhance forage quality.</title>
        <authorList>
            <person name="Carballo J."/>
            <person name="Santos B.A.C.M."/>
            <person name="Zappacosta D."/>
            <person name="Garbus I."/>
            <person name="Selva J.P."/>
            <person name="Gallo C.A."/>
            <person name="Diaz A."/>
            <person name="Albertini E."/>
            <person name="Caccamo M."/>
            <person name="Echenique V."/>
        </authorList>
    </citation>
    <scope>NUCLEOTIDE SEQUENCE [LARGE SCALE GENOMIC DNA]</scope>
    <source>
        <strain evidence="4">cv. Victoria</strain>
        <tissue evidence="3">Leaf</tissue>
    </source>
</reference>
<feature type="domain" description="Alpha/beta hydrolase fold-3" evidence="2">
    <location>
        <begin position="72"/>
        <end position="171"/>
    </location>
</feature>
<name>A0A5J9V5T4_9POAL</name>
<evidence type="ECO:0000256" key="1">
    <source>
        <dbReference type="SAM" id="MobiDB-lite"/>
    </source>
</evidence>
<proteinExistence type="predicted"/>
<evidence type="ECO:0000313" key="4">
    <source>
        <dbReference type="Proteomes" id="UP000324897"/>
    </source>
</evidence>
<protein>
    <recommendedName>
        <fullName evidence="2">Alpha/beta hydrolase fold-3 domain-containing protein</fullName>
    </recommendedName>
</protein>
<dbReference type="PANTHER" id="PTHR23024:SF541">
    <property type="entry name" value="OS06G0214800 PROTEIN"/>
    <property type="match status" value="1"/>
</dbReference>
<feature type="non-terminal residue" evidence="3">
    <location>
        <position position="1"/>
    </location>
</feature>
<dbReference type="Proteomes" id="UP000324897">
    <property type="component" value="Chromosome 1"/>
</dbReference>